<evidence type="ECO:0000256" key="1">
    <source>
        <dbReference type="ARBA" id="ARBA00010211"/>
    </source>
</evidence>
<keyword evidence="5" id="KW-1185">Reference proteome</keyword>
<dbReference type="InterPro" id="IPR011234">
    <property type="entry name" value="Fumarylacetoacetase-like_C"/>
</dbReference>
<keyword evidence="4" id="KW-0378">Hydrolase</keyword>
<dbReference type="Gene3D" id="3.90.850.10">
    <property type="entry name" value="Fumarylacetoacetase-like, C-terminal domain"/>
    <property type="match status" value="1"/>
</dbReference>
<dbReference type="GO" id="GO:0044281">
    <property type="term" value="P:small molecule metabolic process"/>
    <property type="evidence" value="ECO:0007669"/>
    <property type="project" value="UniProtKB-ARBA"/>
</dbReference>
<dbReference type="GO" id="GO:0046872">
    <property type="term" value="F:metal ion binding"/>
    <property type="evidence" value="ECO:0007669"/>
    <property type="project" value="UniProtKB-KW"/>
</dbReference>
<proteinExistence type="inferred from homology"/>
<evidence type="ECO:0000259" key="3">
    <source>
        <dbReference type="Pfam" id="PF01557"/>
    </source>
</evidence>
<evidence type="ECO:0000313" key="5">
    <source>
        <dbReference type="Proteomes" id="UP000306628"/>
    </source>
</evidence>
<evidence type="ECO:0000256" key="2">
    <source>
        <dbReference type="ARBA" id="ARBA00022723"/>
    </source>
</evidence>
<dbReference type="SUPFAM" id="SSF56529">
    <property type="entry name" value="FAH"/>
    <property type="match status" value="1"/>
</dbReference>
<keyword evidence="2" id="KW-0479">Metal-binding</keyword>
<comment type="caution">
    <text evidence="4">The sequence shown here is derived from an EMBL/GenBank/DDBJ whole genome shotgun (WGS) entry which is preliminary data.</text>
</comment>
<name>A0A5S4H202_9ACTN</name>
<dbReference type="OrthoDB" id="9805307at2"/>
<dbReference type="InterPro" id="IPR051121">
    <property type="entry name" value="FAH"/>
</dbReference>
<dbReference type="AlphaFoldDB" id="A0A5S4H202"/>
<sequence length="278" mass="29672">MKLATIRTADGRTRAARVEGETLIDLGLADVGELLARPDWAEHAARAEEPVAGSAGYAPVVPRPGKIVCVGLNYRNHILEMGRELPQYPTLFAKYPEALVGAYDEIRLPPESDQVDWEAELAIVIGRSVRRAGEDEAAAAIAGFAVLNDVTMRDWQYRSPMWLQGKTWEGSTPFGPYLVTPDELPGGSRPALTLTGSVDGEVVQQADTSDLVFDPVALVRYVSTILTLAPGDVIASGTPGGVGHARKPARYLTDGSVLATEITGLGRSEVKAVAEPVT</sequence>
<accession>A0A5S4H202</accession>
<comment type="similarity">
    <text evidence="1">Belongs to the FAH family.</text>
</comment>
<dbReference type="Proteomes" id="UP000306628">
    <property type="component" value="Unassembled WGS sequence"/>
</dbReference>
<dbReference type="InterPro" id="IPR036663">
    <property type="entry name" value="Fumarylacetoacetase_C_sf"/>
</dbReference>
<evidence type="ECO:0000313" key="4">
    <source>
        <dbReference type="EMBL" id="TMR39176.1"/>
    </source>
</evidence>
<feature type="domain" description="Fumarylacetoacetase-like C-terminal" evidence="3">
    <location>
        <begin position="66"/>
        <end position="269"/>
    </location>
</feature>
<gene>
    <name evidence="4" type="ORF">ETD85_02045</name>
</gene>
<dbReference type="EMBL" id="VCKX01000004">
    <property type="protein sequence ID" value="TMR39176.1"/>
    <property type="molecule type" value="Genomic_DNA"/>
</dbReference>
<organism evidence="4 5">
    <name type="scientific">Nonomuraea zeae</name>
    <dbReference type="NCBI Taxonomy" id="1642303"/>
    <lineage>
        <taxon>Bacteria</taxon>
        <taxon>Bacillati</taxon>
        <taxon>Actinomycetota</taxon>
        <taxon>Actinomycetes</taxon>
        <taxon>Streptosporangiales</taxon>
        <taxon>Streptosporangiaceae</taxon>
        <taxon>Nonomuraea</taxon>
    </lineage>
</organism>
<dbReference type="RefSeq" id="WP_138687850.1">
    <property type="nucleotide sequence ID" value="NZ_JBHSAZ010000114.1"/>
</dbReference>
<protein>
    <submittedName>
        <fullName evidence="4">Fumarylacetoacetate hydrolase family protein</fullName>
    </submittedName>
</protein>
<dbReference type="PANTHER" id="PTHR42796:SF4">
    <property type="entry name" value="FUMARYLACETOACETATE HYDROLASE DOMAIN-CONTAINING PROTEIN 2A"/>
    <property type="match status" value="1"/>
</dbReference>
<dbReference type="Pfam" id="PF01557">
    <property type="entry name" value="FAA_hydrolase"/>
    <property type="match status" value="1"/>
</dbReference>
<dbReference type="PANTHER" id="PTHR42796">
    <property type="entry name" value="FUMARYLACETOACETATE HYDROLASE DOMAIN-CONTAINING PROTEIN 2A-RELATED"/>
    <property type="match status" value="1"/>
</dbReference>
<dbReference type="GO" id="GO:0016787">
    <property type="term" value="F:hydrolase activity"/>
    <property type="evidence" value="ECO:0007669"/>
    <property type="project" value="UniProtKB-KW"/>
</dbReference>
<reference evidence="4 5" key="1">
    <citation type="submission" date="2019-05" db="EMBL/GenBank/DDBJ databases">
        <title>Draft genome sequence of Nonomuraea zeae DSM 100528.</title>
        <authorList>
            <person name="Saricaoglu S."/>
            <person name="Isik K."/>
        </authorList>
    </citation>
    <scope>NUCLEOTIDE SEQUENCE [LARGE SCALE GENOMIC DNA]</scope>
    <source>
        <strain evidence="4 5">DSM 100528</strain>
    </source>
</reference>